<dbReference type="AlphaFoldDB" id="A0A318HZN5"/>
<gene>
    <name evidence="1" type="ORF">EJ73_00484</name>
</gene>
<evidence type="ECO:0000313" key="1">
    <source>
        <dbReference type="EMBL" id="PXX23889.1"/>
    </source>
</evidence>
<evidence type="ECO:0000313" key="2">
    <source>
        <dbReference type="Proteomes" id="UP000248314"/>
    </source>
</evidence>
<comment type="caution">
    <text evidence="1">The sequence shown here is derived from an EMBL/GenBank/DDBJ whole genome shotgun (WGS) entry which is preliminary data.</text>
</comment>
<dbReference type="EMBL" id="QJJX01000004">
    <property type="protein sequence ID" value="PXX23889.1"/>
    <property type="molecule type" value="Genomic_DNA"/>
</dbReference>
<dbReference type="Proteomes" id="UP000248314">
    <property type="component" value="Unassembled WGS sequence"/>
</dbReference>
<accession>A0A318HZN5</accession>
<organism evidence="1 2">
    <name type="scientific">Hoylesella shahii DSM 15611 = JCM 12083</name>
    <dbReference type="NCBI Taxonomy" id="1122991"/>
    <lineage>
        <taxon>Bacteria</taxon>
        <taxon>Pseudomonadati</taxon>
        <taxon>Bacteroidota</taxon>
        <taxon>Bacteroidia</taxon>
        <taxon>Bacteroidales</taxon>
        <taxon>Prevotellaceae</taxon>
        <taxon>Hoylesella</taxon>
    </lineage>
</organism>
<name>A0A318HZN5_9BACT</name>
<reference evidence="1 2" key="1">
    <citation type="submission" date="2018-05" db="EMBL/GenBank/DDBJ databases">
        <title>Genomic Encyclopedia of Type Strains, Phase I: the one thousand microbial genomes (KMG-I) project.</title>
        <authorList>
            <person name="Kyrpides N."/>
        </authorList>
    </citation>
    <scope>NUCLEOTIDE SEQUENCE [LARGE SCALE GENOMIC DNA]</scope>
    <source>
        <strain evidence="1 2">DSM 15611</strain>
    </source>
</reference>
<protein>
    <submittedName>
        <fullName evidence="1">Uncharacterized protein</fullName>
    </submittedName>
</protein>
<keyword evidence="2" id="KW-1185">Reference proteome</keyword>
<proteinExistence type="predicted"/>
<sequence length="46" mass="5366">MLTRAKRKVKCSKTQGKMVLFAHVLGQQKLSMYKKITFPQIEKGHF</sequence>